<dbReference type="PIRSF" id="PIRSF035875">
    <property type="entry name" value="RNase_BN"/>
    <property type="match status" value="1"/>
</dbReference>
<protein>
    <submittedName>
        <fullName evidence="7">Membrane protein</fullName>
    </submittedName>
</protein>
<organism evidence="7 8">
    <name type="scientific">Bryocella elongata</name>
    <dbReference type="NCBI Taxonomy" id="863522"/>
    <lineage>
        <taxon>Bacteria</taxon>
        <taxon>Pseudomonadati</taxon>
        <taxon>Acidobacteriota</taxon>
        <taxon>Terriglobia</taxon>
        <taxon>Terriglobales</taxon>
        <taxon>Acidobacteriaceae</taxon>
        <taxon>Bryocella</taxon>
    </lineage>
</organism>
<dbReference type="PANTHER" id="PTHR30213:SF0">
    <property type="entry name" value="UPF0761 MEMBRANE PROTEIN YIHY"/>
    <property type="match status" value="1"/>
</dbReference>
<feature type="transmembrane region" description="Helical" evidence="6">
    <location>
        <begin position="122"/>
        <end position="145"/>
    </location>
</feature>
<dbReference type="AlphaFoldDB" id="A0A1H6BXR0"/>
<keyword evidence="2" id="KW-1003">Cell membrane</keyword>
<feature type="transmembrane region" description="Helical" evidence="6">
    <location>
        <begin position="165"/>
        <end position="185"/>
    </location>
</feature>
<dbReference type="InterPro" id="IPR017039">
    <property type="entry name" value="Virul_fac_BrkB"/>
</dbReference>
<feature type="transmembrane region" description="Helical" evidence="6">
    <location>
        <begin position="301"/>
        <end position="323"/>
    </location>
</feature>
<keyword evidence="3 6" id="KW-0812">Transmembrane</keyword>
<dbReference type="RefSeq" id="WP_103934858.1">
    <property type="nucleotide sequence ID" value="NZ_FNVA01000008.1"/>
</dbReference>
<accession>A0A1H6BXR0</accession>
<evidence type="ECO:0000256" key="3">
    <source>
        <dbReference type="ARBA" id="ARBA00022692"/>
    </source>
</evidence>
<dbReference type="Pfam" id="PF03631">
    <property type="entry name" value="Virul_fac_BrkB"/>
    <property type="match status" value="2"/>
</dbReference>
<gene>
    <name evidence="7" type="ORF">SAMN05421819_4000</name>
</gene>
<dbReference type="EMBL" id="FNVA01000008">
    <property type="protein sequence ID" value="SEG64956.1"/>
    <property type="molecule type" value="Genomic_DNA"/>
</dbReference>
<feature type="transmembrane region" description="Helical" evidence="6">
    <location>
        <begin position="59"/>
        <end position="81"/>
    </location>
</feature>
<evidence type="ECO:0000256" key="2">
    <source>
        <dbReference type="ARBA" id="ARBA00022475"/>
    </source>
</evidence>
<dbReference type="PANTHER" id="PTHR30213">
    <property type="entry name" value="INNER MEMBRANE PROTEIN YHJD"/>
    <property type="match status" value="1"/>
</dbReference>
<feature type="transmembrane region" description="Helical" evidence="6">
    <location>
        <begin position="262"/>
        <end position="289"/>
    </location>
</feature>
<keyword evidence="8" id="KW-1185">Reference proteome</keyword>
<keyword evidence="5 6" id="KW-0472">Membrane</keyword>
<evidence type="ECO:0000256" key="1">
    <source>
        <dbReference type="ARBA" id="ARBA00004651"/>
    </source>
</evidence>
<comment type="subcellular location">
    <subcellularLocation>
        <location evidence="1">Cell membrane</location>
        <topology evidence="1">Multi-pass membrane protein</topology>
    </subcellularLocation>
</comment>
<name>A0A1H6BXR0_9BACT</name>
<feature type="transmembrane region" description="Helical" evidence="6">
    <location>
        <begin position="205"/>
        <end position="229"/>
    </location>
</feature>
<dbReference type="Proteomes" id="UP000236728">
    <property type="component" value="Unassembled WGS sequence"/>
</dbReference>
<evidence type="ECO:0000313" key="7">
    <source>
        <dbReference type="EMBL" id="SEG64956.1"/>
    </source>
</evidence>
<reference evidence="7 8" key="1">
    <citation type="submission" date="2016-10" db="EMBL/GenBank/DDBJ databases">
        <authorList>
            <person name="de Groot N.N."/>
        </authorList>
    </citation>
    <scope>NUCLEOTIDE SEQUENCE [LARGE SCALE GENOMIC DNA]</scope>
    <source>
        <strain evidence="7 8">DSM 22489</strain>
    </source>
</reference>
<sequence length="376" mass="41295">MERAVETISRNGSKTIAADLLKRFVVTPMHRCLRGILLLRAAVFSAIDHDVFTVGQATAYSSILALFPALIVTAAVVGMLPGTAPLRSQLAGFFDRVLPSNVAPLLDAYFSQSHQNPQTTKALFSALVVSLFGAANVMSTLMEGFRRAHGLPEIHGSFWPRRMRALVLVPLSLLPMAGASLLVMFGHFLTVKLAGWVATDLRGTFYVIAVLLRWTVALTGSVAILGLIYHLGTDPDRRLELRLEPLIRETLRRPLSLLRMEWTWRASLPGAALATGLWFISTLIFGLYVTRYANYSRVYGSLGAAIALLVWLYIIAVSVLMGAEFNAQRARDSRNAAEGRPSFTGHPRELLAALRWPPGWRRSRSNARGAGRMSDG</sequence>
<evidence type="ECO:0000256" key="4">
    <source>
        <dbReference type="ARBA" id="ARBA00022989"/>
    </source>
</evidence>
<dbReference type="GO" id="GO:0005886">
    <property type="term" value="C:plasma membrane"/>
    <property type="evidence" value="ECO:0007669"/>
    <property type="project" value="UniProtKB-SubCell"/>
</dbReference>
<proteinExistence type="predicted"/>
<keyword evidence="4 6" id="KW-1133">Transmembrane helix</keyword>
<evidence type="ECO:0000256" key="6">
    <source>
        <dbReference type="SAM" id="Phobius"/>
    </source>
</evidence>
<evidence type="ECO:0000256" key="5">
    <source>
        <dbReference type="ARBA" id="ARBA00023136"/>
    </source>
</evidence>
<dbReference type="OrthoDB" id="3209118at2"/>
<evidence type="ECO:0000313" key="8">
    <source>
        <dbReference type="Proteomes" id="UP000236728"/>
    </source>
</evidence>